<gene>
    <name evidence="2" type="ORF">ACFO0B_00220</name>
</gene>
<dbReference type="Proteomes" id="UP001595696">
    <property type="component" value="Unassembled WGS sequence"/>
</dbReference>
<proteinExistence type="predicted"/>
<dbReference type="Gene3D" id="1.10.1220.10">
    <property type="entry name" value="Met repressor-like"/>
    <property type="match status" value="1"/>
</dbReference>
<evidence type="ECO:0000259" key="1">
    <source>
        <dbReference type="Pfam" id="PF01402"/>
    </source>
</evidence>
<sequence length="100" mass="11002">MSKDDAPDRRLSADDYERMADDYAANPVRDTEILGPVEVGLTVLREGRPSGTRPGKTPGQSVRLPTALRERLAARAEREAVSQSEVIRKAVAEYLDRHAG</sequence>
<name>A0ABV8DKR3_9NOCA</name>
<dbReference type="CDD" id="cd21631">
    <property type="entry name" value="RHH_CopG_NikR-like"/>
    <property type="match status" value="1"/>
</dbReference>
<dbReference type="EMBL" id="JBHSAX010000002">
    <property type="protein sequence ID" value="MFC3960408.1"/>
    <property type="molecule type" value="Genomic_DNA"/>
</dbReference>
<protein>
    <submittedName>
        <fullName evidence="2">CopG family ribbon-helix-helix protein</fullName>
    </submittedName>
</protein>
<evidence type="ECO:0000313" key="2">
    <source>
        <dbReference type="EMBL" id="MFC3960408.1"/>
    </source>
</evidence>
<reference evidence="3" key="1">
    <citation type="journal article" date="2019" name="Int. J. Syst. Evol. Microbiol.">
        <title>The Global Catalogue of Microorganisms (GCM) 10K type strain sequencing project: providing services to taxonomists for standard genome sequencing and annotation.</title>
        <authorList>
            <consortium name="The Broad Institute Genomics Platform"/>
            <consortium name="The Broad Institute Genome Sequencing Center for Infectious Disease"/>
            <person name="Wu L."/>
            <person name="Ma J."/>
        </authorList>
    </citation>
    <scope>NUCLEOTIDE SEQUENCE [LARGE SCALE GENOMIC DNA]</scope>
    <source>
        <strain evidence="3">CGMCC 4.7330</strain>
    </source>
</reference>
<dbReference type="RefSeq" id="WP_378610192.1">
    <property type="nucleotide sequence ID" value="NZ_JBHSAX010000002.1"/>
</dbReference>
<comment type="caution">
    <text evidence="2">The sequence shown here is derived from an EMBL/GenBank/DDBJ whole genome shotgun (WGS) entry which is preliminary data.</text>
</comment>
<keyword evidence="3" id="KW-1185">Reference proteome</keyword>
<dbReference type="SUPFAM" id="SSF47598">
    <property type="entry name" value="Ribbon-helix-helix"/>
    <property type="match status" value="1"/>
</dbReference>
<dbReference type="InterPro" id="IPR010985">
    <property type="entry name" value="Ribbon_hlx_hlx"/>
</dbReference>
<feature type="domain" description="Ribbon-helix-helix protein CopG" evidence="1">
    <location>
        <begin position="61"/>
        <end position="97"/>
    </location>
</feature>
<dbReference type="InterPro" id="IPR002145">
    <property type="entry name" value="CopG"/>
</dbReference>
<dbReference type="Pfam" id="PF01402">
    <property type="entry name" value="RHH_1"/>
    <property type="match status" value="1"/>
</dbReference>
<accession>A0ABV8DKR3</accession>
<dbReference type="InterPro" id="IPR013321">
    <property type="entry name" value="Arc_rbn_hlx_hlx"/>
</dbReference>
<organism evidence="2 3">
    <name type="scientific">Nocardia jiangsuensis</name>
    <dbReference type="NCBI Taxonomy" id="1691563"/>
    <lineage>
        <taxon>Bacteria</taxon>
        <taxon>Bacillati</taxon>
        <taxon>Actinomycetota</taxon>
        <taxon>Actinomycetes</taxon>
        <taxon>Mycobacteriales</taxon>
        <taxon>Nocardiaceae</taxon>
        <taxon>Nocardia</taxon>
    </lineage>
</organism>
<evidence type="ECO:0000313" key="3">
    <source>
        <dbReference type="Proteomes" id="UP001595696"/>
    </source>
</evidence>